<dbReference type="PANTHER" id="PTHR11188:SF76">
    <property type="entry name" value="PROTEIN LDB19"/>
    <property type="match status" value="1"/>
</dbReference>
<evidence type="ECO:0000259" key="2">
    <source>
        <dbReference type="Pfam" id="PF13002"/>
    </source>
</evidence>
<evidence type="ECO:0000313" key="4">
    <source>
        <dbReference type="Proteomes" id="UP000030651"/>
    </source>
</evidence>
<dbReference type="InterPro" id="IPR024391">
    <property type="entry name" value="LDB19_N"/>
</dbReference>
<dbReference type="STRING" id="1229662.W3XCV7"/>
<dbReference type="AlphaFoldDB" id="W3XCV7"/>
<dbReference type="GO" id="GO:0031625">
    <property type="term" value="F:ubiquitin protein ligase binding"/>
    <property type="evidence" value="ECO:0007669"/>
    <property type="project" value="TreeGrafter"/>
</dbReference>
<feature type="compositionally biased region" description="Basic and acidic residues" evidence="1">
    <location>
        <begin position="79"/>
        <end position="88"/>
    </location>
</feature>
<gene>
    <name evidence="3" type="ORF">PFICI_05771</name>
</gene>
<sequence length="491" mass="54502">MPHITSFFRSSHDPINTIKATVRRRSPSSRTPVSATPRPGSTRTVSYPNSINDEAEEQENQQTRSNSSQSVAPPVRMPESAREKEVSHHRLSFPGLHLGGHKSKDHGHQHPHASLDWKIESPPAVMYGDAENSTGAIVSGQLMLTAKDAPLEVEGFKARLEIHVIRKRPYKDHCHDCVNQKTELKTWELIAGPATLSQGVHYYPFSALLEGHLPASTDNSVVTVRYDFTAEAKPKNGSALKLLKTINVRRALPVPETPHHSVRIFPPTNITASVHYPNVIHPIGSNKLELRLEGIIKSNPDVKTIEYWKLKRLSWKIEEHLTTVVPACQKHSPKDPETGEPTKKGLKRTEARTIGSGDLASGWKADYSPNGNVEMELEYQVNPSLKPVCDLKSNDGTEVTHQLVIEMVVAQEYAPTNQPKHVTPTGVARILRMHFGTIVTERSGLGVSWDNEAPPIYQDVPPSPPSYHCEIPYEEVDEALSPLDAPSKRSN</sequence>
<name>W3XCV7_PESFW</name>
<dbReference type="GO" id="GO:0070086">
    <property type="term" value="P:ubiquitin-dependent endocytosis"/>
    <property type="evidence" value="ECO:0007669"/>
    <property type="project" value="TreeGrafter"/>
</dbReference>
<accession>W3XCV7</accession>
<dbReference type="KEGG" id="pfy:PFICI_05771"/>
<dbReference type="GeneID" id="19270784"/>
<feature type="compositionally biased region" description="Polar residues" evidence="1">
    <location>
        <begin position="60"/>
        <end position="71"/>
    </location>
</feature>
<proteinExistence type="predicted"/>
<organism evidence="3 4">
    <name type="scientific">Pestalotiopsis fici (strain W106-1 / CGMCC3.15140)</name>
    <dbReference type="NCBI Taxonomy" id="1229662"/>
    <lineage>
        <taxon>Eukaryota</taxon>
        <taxon>Fungi</taxon>
        <taxon>Dikarya</taxon>
        <taxon>Ascomycota</taxon>
        <taxon>Pezizomycotina</taxon>
        <taxon>Sordariomycetes</taxon>
        <taxon>Xylariomycetidae</taxon>
        <taxon>Amphisphaeriales</taxon>
        <taxon>Sporocadaceae</taxon>
        <taxon>Pestalotiopsis</taxon>
    </lineage>
</organism>
<dbReference type="eggNOG" id="ENOG502QS9U">
    <property type="taxonomic scope" value="Eukaryota"/>
</dbReference>
<feature type="region of interest" description="Disordered" evidence="1">
    <location>
        <begin position="1"/>
        <end position="114"/>
    </location>
</feature>
<dbReference type="Pfam" id="PF13002">
    <property type="entry name" value="LDB19"/>
    <property type="match status" value="1"/>
</dbReference>
<feature type="compositionally biased region" description="Basic residues" evidence="1">
    <location>
        <begin position="99"/>
        <end position="111"/>
    </location>
</feature>
<dbReference type="Gene3D" id="2.60.40.640">
    <property type="match status" value="1"/>
</dbReference>
<dbReference type="GO" id="GO:0005829">
    <property type="term" value="C:cytosol"/>
    <property type="evidence" value="ECO:0007669"/>
    <property type="project" value="TreeGrafter"/>
</dbReference>
<dbReference type="GO" id="GO:0030674">
    <property type="term" value="F:protein-macromolecule adaptor activity"/>
    <property type="evidence" value="ECO:0007669"/>
    <property type="project" value="TreeGrafter"/>
</dbReference>
<feature type="compositionally biased region" description="Low complexity" evidence="1">
    <location>
        <begin position="28"/>
        <end position="39"/>
    </location>
</feature>
<dbReference type="GO" id="GO:0005886">
    <property type="term" value="C:plasma membrane"/>
    <property type="evidence" value="ECO:0007669"/>
    <property type="project" value="TreeGrafter"/>
</dbReference>
<dbReference type="FunCoup" id="W3XCV7">
    <property type="interactions" value="16"/>
</dbReference>
<dbReference type="PANTHER" id="PTHR11188">
    <property type="entry name" value="ARRESTIN DOMAIN CONTAINING PROTEIN"/>
    <property type="match status" value="1"/>
</dbReference>
<reference evidence="4" key="1">
    <citation type="journal article" date="2015" name="BMC Genomics">
        <title>Genomic and transcriptomic analysis of the endophytic fungus Pestalotiopsis fici reveals its lifestyle and high potential for synthesis of natural products.</title>
        <authorList>
            <person name="Wang X."/>
            <person name="Zhang X."/>
            <person name="Liu L."/>
            <person name="Xiang M."/>
            <person name="Wang W."/>
            <person name="Sun X."/>
            <person name="Che Y."/>
            <person name="Guo L."/>
            <person name="Liu G."/>
            <person name="Guo L."/>
            <person name="Wang C."/>
            <person name="Yin W.B."/>
            <person name="Stadler M."/>
            <person name="Zhang X."/>
            <person name="Liu X."/>
        </authorList>
    </citation>
    <scope>NUCLEOTIDE SEQUENCE [LARGE SCALE GENOMIC DNA]</scope>
    <source>
        <strain evidence="4">W106-1 / CGMCC3.15140</strain>
    </source>
</reference>
<dbReference type="OrthoDB" id="3832628at2759"/>
<dbReference type="RefSeq" id="XP_007832543.1">
    <property type="nucleotide sequence ID" value="XM_007834352.1"/>
</dbReference>
<evidence type="ECO:0000313" key="3">
    <source>
        <dbReference type="EMBL" id="ETS83895.1"/>
    </source>
</evidence>
<dbReference type="OMA" id="MVVAEEW"/>
<feature type="domain" description="LDB19 N-terminal" evidence="2">
    <location>
        <begin position="164"/>
        <end position="332"/>
    </location>
</feature>
<dbReference type="InterPro" id="IPR050357">
    <property type="entry name" value="Arrestin_domain-protein"/>
</dbReference>
<evidence type="ECO:0000256" key="1">
    <source>
        <dbReference type="SAM" id="MobiDB-lite"/>
    </source>
</evidence>
<keyword evidence="4" id="KW-1185">Reference proteome</keyword>
<dbReference type="HOGENOM" id="CLU_026015_1_0_1"/>
<protein>
    <recommendedName>
        <fullName evidence="2">LDB19 N-terminal domain-containing protein</fullName>
    </recommendedName>
</protein>
<dbReference type="EMBL" id="KI912111">
    <property type="protein sequence ID" value="ETS83895.1"/>
    <property type="molecule type" value="Genomic_DNA"/>
</dbReference>
<dbReference type="InterPro" id="IPR014752">
    <property type="entry name" value="Arrestin-like_C"/>
</dbReference>
<feature type="compositionally biased region" description="Polar residues" evidence="1">
    <location>
        <begin position="41"/>
        <end position="52"/>
    </location>
</feature>
<dbReference type="Proteomes" id="UP000030651">
    <property type="component" value="Unassembled WGS sequence"/>
</dbReference>
<dbReference type="InParanoid" id="W3XCV7"/>